<protein>
    <submittedName>
        <fullName evidence="1">Uncharacterized protein</fullName>
    </submittedName>
</protein>
<dbReference type="Proteomes" id="UP000777935">
    <property type="component" value="Unassembled WGS sequence"/>
</dbReference>
<comment type="caution">
    <text evidence="1">The sequence shown here is derived from an EMBL/GenBank/DDBJ whole genome shotgun (WGS) entry which is preliminary data.</text>
</comment>
<keyword evidence="2" id="KW-1185">Reference proteome</keyword>
<reference evidence="1 2" key="1">
    <citation type="submission" date="2020-06" db="EMBL/GenBank/DDBJ databases">
        <title>Sulfitobacter algicola sp. nov., isolated from green algae.</title>
        <authorList>
            <person name="Wang C."/>
        </authorList>
    </citation>
    <scope>NUCLEOTIDE SEQUENCE [LARGE SCALE GENOMIC DNA]</scope>
    <source>
        <strain evidence="1 2">1151</strain>
    </source>
</reference>
<gene>
    <name evidence="1" type="ORF">HRQ87_02620</name>
</gene>
<evidence type="ECO:0000313" key="2">
    <source>
        <dbReference type="Proteomes" id="UP000777935"/>
    </source>
</evidence>
<dbReference type="EMBL" id="JABUFE010000001">
    <property type="protein sequence ID" value="NSX53685.1"/>
    <property type="molecule type" value="Genomic_DNA"/>
</dbReference>
<sequence length="99" mass="11000">MRDTNDFPEKPNDDHLVIAQAGDSYWLLDGEPHFSAMLSGLGPYPTPIQCVMFTSVFHLTEFLQAQGTELSALWGINPAIITRLERKDEIVQISPVDAA</sequence>
<evidence type="ECO:0000313" key="1">
    <source>
        <dbReference type="EMBL" id="NSX53685.1"/>
    </source>
</evidence>
<name>A0ABX2IMD1_9RHOB</name>
<dbReference type="RefSeq" id="WP_174134907.1">
    <property type="nucleotide sequence ID" value="NZ_JABUFE010000001.1"/>
</dbReference>
<proteinExistence type="predicted"/>
<organism evidence="1 2">
    <name type="scientific">Parasulfitobacter algicola</name>
    <dbReference type="NCBI Taxonomy" id="2614809"/>
    <lineage>
        <taxon>Bacteria</taxon>
        <taxon>Pseudomonadati</taxon>
        <taxon>Pseudomonadota</taxon>
        <taxon>Alphaproteobacteria</taxon>
        <taxon>Rhodobacterales</taxon>
        <taxon>Roseobacteraceae</taxon>
        <taxon>Parasulfitobacter</taxon>
    </lineage>
</organism>
<accession>A0ABX2IMD1</accession>